<name>A0A316YTU5_9BASI</name>
<keyword evidence="3" id="KW-1185">Reference proteome</keyword>
<evidence type="ECO:0000313" key="3">
    <source>
        <dbReference type="Proteomes" id="UP000245768"/>
    </source>
</evidence>
<feature type="chain" id="PRO_5016307029" evidence="1">
    <location>
        <begin position="19"/>
        <end position="135"/>
    </location>
</feature>
<evidence type="ECO:0000313" key="2">
    <source>
        <dbReference type="EMBL" id="PWN92709.1"/>
    </source>
</evidence>
<dbReference type="Proteomes" id="UP000245768">
    <property type="component" value="Unassembled WGS sequence"/>
</dbReference>
<dbReference type="RefSeq" id="XP_025379907.1">
    <property type="nucleotide sequence ID" value="XM_025524567.1"/>
</dbReference>
<sequence>MRFSTVLLFTALAGMAAAAPLQSRSAVTQIGDAVKDFDDAAGVTDLEDSLDKDFHGHITETEDALGLTKAEETLHLERRAQDGVVQDLGADVKEIEDATGITAVDDALDKASDGALTDAEDEIGVTDVEKAINAY</sequence>
<keyword evidence="1" id="KW-0732">Signal</keyword>
<protein>
    <submittedName>
        <fullName evidence="2">Uncharacterized protein</fullName>
    </submittedName>
</protein>
<accession>A0A316YTU5</accession>
<dbReference type="InParanoid" id="A0A316YTU5"/>
<evidence type="ECO:0000256" key="1">
    <source>
        <dbReference type="SAM" id="SignalP"/>
    </source>
</evidence>
<dbReference type="OrthoDB" id="3354195at2759"/>
<proteinExistence type="predicted"/>
<reference evidence="2 3" key="1">
    <citation type="journal article" date="2018" name="Mol. Biol. Evol.">
        <title>Broad Genomic Sampling Reveals a Smut Pathogenic Ancestry of the Fungal Clade Ustilaginomycotina.</title>
        <authorList>
            <person name="Kijpornyongpan T."/>
            <person name="Mondo S.J."/>
            <person name="Barry K."/>
            <person name="Sandor L."/>
            <person name="Lee J."/>
            <person name="Lipzen A."/>
            <person name="Pangilinan J."/>
            <person name="LaButti K."/>
            <person name="Hainaut M."/>
            <person name="Henrissat B."/>
            <person name="Grigoriev I.V."/>
            <person name="Spatafora J.W."/>
            <person name="Aime M.C."/>
        </authorList>
    </citation>
    <scope>NUCLEOTIDE SEQUENCE [LARGE SCALE GENOMIC DNA]</scope>
    <source>
        <strain evidence="2 3">MCA 4198</strain>
    </source>
</reference>
<organism evidence="2 3">
    <name type="scientific">Acaromyces ingoldii</name>
    <dbReference type="NCBI Taxonomy" id="215250"/>
    <lineage>
        <taxon>Eukaryota</taxon>
        <taxon>Fungi</taxon>
        <taxon>Dikarya</taxon>
        <taxon>Basidiomycota</taxon>
        <taxon>Ustilaginomycotina</taxon>
        <taxon>Exobasidiomycetes</taxon>
        <taxon>Exobasidiales</taxon>
        <taxon>Cryptobasidiaceae</taxon>
        <taxon>Acaromyces</taxon>
    </lineage>
</organism>
<dbReference type="AlphaFoldDB" id="A0A316YTU5"/>
<feature type="signal peptide" evidence="1">
    <location>
        <begin position="1"/>
        <end position="18"/>
    </location>
</feature>
<gene>
    <name evidence="2" type="ORF">FA10DRAFT_298179</name>
</gene>
<dbReference type="EMBL" id="KZ819634">
    <property type="protein sequence ID" value="PWN92709.1"/>
    <property type="molecule type" value="Genomic_DNA"/>
</dbReference>
<dbReference type="GeneID" id="37046483"/>